<proteinExistence type="predicted"/>
<organism evidence="1">
    <name type="scientific">Microbacterium sp. A8/3-1</name>
    <dbReference type="NCBI Taxonomy" id="3160749"/>
    <lineage>
        <taxon>Bacteria</taxon>
        <taxon>Bacillati</taxon>
        <taxon>Actinomycetota</taxon>
        <taxon>Actinomycetes</taxon>
        <taxon>Micrococcales</taxon>
        <taxon>Microbacteriaceae</taxon>
        <taxon>Microbacterium</taxon>
    </lineage>
</organism>
<accession>A0AAU7VYW1</accession>
<reference evidence="1" key="1">
    <citation type="submission" date="2024-06" db="EMBL/GenBank/DDBJ databases">
        <title>Draft genome sequence of Microbacterium sp. strain A8/3-1, isolated from Oxytropis tragacanthoides Fisch. ex DC. Root nodules in the Altai region of Russia.</title>
        <authorList>
            <person name="Sazanova A."/>
            <person name="Guro P."/>
            <person name="Kuznetsova I."/>
            <person name="Belimov A."/>
            <person name="Safronova V."/>
        </authorList>
    </citation>
    <scope>NUCLEOTIDE SEQUENCE</scope>
    <source>
        <strain evidence="1">A8/3-1</strain>
    </source>
</reference>
<protein>
    <submittedName>
        <fullName evidence="1">Uncharacterized protein</fullName>
    </submittedName>
</protein>
<sequence>MESSAFEPGLARVRHQPQGVSLELFDDHLLVFTLAGAAHAPGVIRPGVVLDARVMVHDPESRKPTEDALATIALRGAYLGAVIGRAPMQHRRVLQGEPLQDICADTAKQIRWHLNALELADQMA</sequence>
<name>A0AAU7VYW1_9MICO</name>
<gene>
    <name evidence="1" type="ORF">ABS642_04065</name>
</gene>
<evidence type="ECO:0000313" key="1">
    <source>
        <dbReference type="EMBL" id="XBX79275.1"/>
    </source>
</evidence>
<dbReference type="AlphaFoldDB" id="A0AAU7VYW1"/>
<dbReference type="EMBL" id="CP158357">
    <property type="protein sequence ID" value="XBX79275.1"/>
    <property type="molecule type" value="Genomic_DNA"/>
</dbReference>
<dbReference type="RefSeq" id="WP_350352351.1">
    <property type="nucleotide sequence ID" value="NZ_CP158357.1"/>
</dbReference>